<dbReference type="GO" id="GO:0016779">
    <property type="term" value="F:nucleotidyltransferase activity"/>
    <property type="evidence" value="ECO:0007669"/>
    <property type="project" value="TreeGrafter"/>
</dbReference>
<organism evidence="2 3">
    <name type="scientific">Roseofilum reptotaenium AO1-A</name>
    <dbReference type="NCBI Taxonomy" id="1925591"/>
    <lineage>
        <taxon>Bacteria</taxon>
        <taxon>Bacillati</taxon>
        <taxon>Cyanobacteriota</taxon>
        <taxon>Cyanophyceae</taxon>
        <taxon>Desertifilales</taxon>
        <taxon>Desertifilaceae</taxon>
        <taxon>Roseofilum</taxon>
    </lineage>
</organism>
<evidence type="ECO:0000313" key="3">
    <source>
        <dbReference type="Proteomes" id="UP000183940"/>
    </source>
</evidence>
<dbReference type="GO" id="GO:0008641">
    <property type="term" value="F:ubiquitin-like modifier activating enzyme activity"/>
    <property type="evidence" value="ECO:0007669"/>
    <property type="project" value="InterPro"/>
</dbReference>
<keyword evidence="3" id="KW-1185">Reference proteome</keyword>
<evidence type="ECO:0000313" key="2">
    <source>
        <dbReference type="EMBL" id="OJJ16237.1"/>
    </source>
</evidence>
<dbReference type="Proteomes" id="UP000183940">
    <property type="component" value="Unassembled WGS sequence"/>
</dbReference>
<accession>A0A1L9QKA3</accession>
<dbReference type="GO" id="GO:0005737">
    <property type="term" value="C:cytoplasm"/>
    <property type="evidence" value="ECO:0007669"/>
    <property type="project" value="TreeGrafter"/>
</dbReference>
<dbReference type="InterPro" id="IPR000594">
    <property type="entry name" value="ThiF_NAD_FAD-bd"/>
</dbReference>
<dbReference type="EMBL" id="MLAW01000065">
    <property type="protein sequence ID" value="OJJ16237.1"/>
    <property type="molecule type" value="Genomic_DNA"/>
</dbReference>
<dbReference type="SUPFAM" id="SSF69572">
    <property type="entry name" value="Activating enzymes of the ubiquitin-like proteins"/>
    <property type="match status" value="1"/>
</dbReference>
<dbReference type="PANTHER" id="PTHR10953:SF102">
    <property type="entry name" value="ADENYLYLTRANSFERASE AND SULFURTRANSFERASE MOCS3"/>
    <property type="match status" value="1"/>
</dbReference>
<feature type="domain" description="THIF-type NAD/FAD binding fold" evidence="1">
    <location>
        <begin position="16"/>
        <end position="143"/>
    </location>
</feature>
<dbReference type="PANTHER" id="PTHR10953">
    <property type="entry name" value="UBIQUITIN-ACTIVATING ENZYME E1"/>
    <property type="match status" value="1"/>
</dbReference>
<comment type="caution">
    <text evidence="2">The sequence shown here is derived from an EMBL/GenBank/DDBJ whole genome shotgun (WGS) entry which is preliminary data.</text>
</comment>
<dbReference type="Pfam" id="PF00899">
    <property type="entry name" value="ThiF"/>
    <property type="match status" value="1"/>
</dbReference>
<dbReference type="GO" id="GO:0004792">
    <property type="term" value="F:thiosulfate-cyanide sulfurtransferase activity"/>
    <property type="evidence" value="ECO:0007669"/>
    <property type="project" value="TreeGrafter"/>
</dbReference>
<protein>
    <submittedName>
        <fullName evidence="2">Thiamine biosynthesis protein ThiF</fullName>
    </submittedName>
</protein>
<dbReference type="STRING" id="1925591.BI308_23680"/>
<name>A0A1L9QKA3_9CYAN</name>
<sequence>MSMFFHEELHRTAPIMAKLKSFPIAICGAGALGGNLTENLARTGLTQIKVIDDDRIEERNLSTQPYYQSDVGAYKVKILTNTLYRALGISLQGMNQCLTDDTVHKLLKGSSLVIDTFDNSPSRQSVKDYCTTHQIPCLHIGLATDYAEIIWNNLYRVPSPANDDVCDYPLARNLVLLAVAVASEVILTFIRDRQQDNYTITFADFAITPLPISDDRKQVNR</sequence>
<dbReference type="InterPro" id="IPR035985">
    <property type="entry name" value="Ubiquitin-activating_enz"/>
</dbReference>
<dbReference type="Gene3D" id="3.40.50.720">
    <property type="entry name" value="NAD(P)-binding Rossmann-like Domain"/>
    <property type="match status" value="1"/>
</dbReference>
<dbReference type="CDD" id="cd01483">
    <property type="entry name" value="E1_enzyme_family"/>
    <property type="match status" value="1"/>
</dbReference>
<gene>
    <name evidence="2" type="ORF">BI308_23680</name>
</gene>
<evidence type="ECO:0000259" key="1">
    <source>
        <dbReference type="Pfam" id="PF00899"/>
    </source>
</evidence>
<dbReference type="InterPro" id="IPR045886">
    <property type="entry name" value="ThiF/MoeB/HesA"/>
</dbReference>
<reference evidence="2" key="1">
    <citation type="submission" date="2016-10" db="EMBL/GenBank/DDBJ databases">
        <title>CRISPR-Cas defence system in Roseofilum reptotaenium: evidence of a bacteriophage-cyanobacterium arms race in the coral black band disease.</title>
        <authorList>
            <person name="Buerger P."/>
            <person name="Wood-Charlson E.M."/>
            <person name="Weynberg K.D."/>
            <person name="Willis B."/>
            <person name="Van Oppen M.J."/>
        </authorList>
    </citation>
    <scope>NUCLEOTIDE SEQUENCE [LARGE SCALE GENOMIC DNA]</scope>
    <source>
        <strain evidence="2">AO1-A</strain>
    </source>
</reference>
<dbReference type="AlphaFoldDB" id="A0A1L9QKA3"/>
<proteinExistence type="predicted"/>